<evidence type="ECO:0000313" key="3">
    <source>
        <dbReference type="Proteomes" id="UP001151133"/>
    </source>
</evidence>
<dbReference type="Pfam" id="PF00535">
    <property type="entry name" value="Glycos_transf_2"/>
    <property type="match status" value="1"/>
</dbReference>
<keyword evidence="3" id="KW-1185">Reference proteome</keyword>
<dbReference type="PANTHER" id="PTHR22916:SF3">
    <property type="entry name" value="UDP-GLCNAC:BETAGAL BETA-1,3-N-ACETYLGLUCOSAMINYLTRANSFERASE-LIKE PROTEIN 1"/>
    <property type="match status" value="1"/>
</dbReference>
<dbReference type="PANTHER" id="PTHR22916">
    <property type="entry name" value="GLYCOSYLTRANSFERASE"/>
    <property type="match status" value="1"/>
</dbReference>
<evidence type="ECO:0000259" key="1">
    <source>
        <dbReference type="Pfam" id="PF00535"/>
    </source>
</evidence>
<reference evidence="2" key="1">
    <citation type="submission" date="2022-10" db="EMBL/GenBank/DDBJ databases">
        <title>Two novel species of Flavobacterium.</title>
        <authorList>
            <person name="Liu Q."/>
            <person name="Xin Y.-H."/>
        </authorList>
    </citation>
    <scope>NUCLEOTIDE SEQUENCE</scope>
    <source>
        <strain evidence="2">LS1R47</strain>
    </source>
</reference>
<organism evidence="2 3">
    <name type="scientific">Flavobacterium frigoritolerans</name>
    <dbReference type="NCBI Taxonomy" id="2987686"/>
    <lineage>
        <taxon>Bacteria</taxon>
        <taxon>Pseudomonadati</taxon>
        <taxon>Bacteroidota</taxon>
        <taxon>Flavobacteriia</taxon>
        <taxon>Flavobacteriales</taxon>
        <taxon>Flavobacteriaceae</taxon>
        <taxon>Flavobacterium</taxon>
    </lineage>
</organism>
<dbReference type="GO" id="GO:0016758">
    <property type="term" value="F:hexosyltransferase activity"/>
    <property type="evidence" value="ECO:0007669"/>
    <property type="project" value="UniProtKB-ARBA"/>
</dbReference>
<comment type="caution">
    <text evidence="2">The sequence shown here is derived from an EMBL/GenBank/DDBJ whole genome shotgun (WGS) entry which is preliminary data.</text>
</comment>
<name>A0A9X2ZP43_9FLAO</name>
<feature type="domain" description="Glycosyltransferase 2-like" evidence="1">
    <location>
        <begin position="10"/>
        <end position="164"/>
    </location>
</feature>
<sequence length="339" mass="40566">MSELNNRLVSIILPVYNGEKYISLSIESCLQQTHKNIELIVVNDCSTDSTLSIVNQYAEFDDRIKILNNTENKKLPASLNIGHREAKGDFITWTSDDNLYKLNAIEELLNALLKNNADVVYSNFCLIDNFGNIRKEVRLLEFENIIFGNVIGCCFLYKKEVFEKNKGYNESFFLVEDYDFWLRAILHSKYYKLDEFLYSYRTHEDSLSNQIAVFDDKKLLWQENIAKMYYEFSKNFSEDHFEIFSELQTKILTYEKIPFDWIIKNHLYIKKFQENLYSNKFFLNKRAIGRAFLDKIIMLMVLDFNPRKIKIHCFFILRNYFYLLNKNDFKILIKYSFFK</sequence>
<dbReference type="InterPro" id="IPR029044">
    <property type="entry name" value="Nucleotide-diphossugar_trans"/>
</dbReference>
<protein>
    <submittedName>
        <fullName evidence="2">Glycosyltransferase</fullName>
        <ecNumber evidence="2">2.4.-.-</ecNumber>
    </submittedName>
</protein>
<accession>A0A9X2ZP43</accession>
<dbReference type="RefSeq" id="WP_264285619.1">
    <property type="nucleotide sequence ID" value="NZ_JAOZEV010000002.1"/>
</dbReference>
<keyword evidence="2" id="KW-0328">Glycosyltransferase</keyword>
<evidence type="ECO:0000313" key="2">
    <source>
        <dbReference type="EMBL" id="MCV9931253.1"/>
    </source>
</evidence>
<dbReference type="Proteomes" id="UP001151133">
    <property type="component" value="Unassembled WGS sequence"/>
</dbReference>
<dbReference type="EC" id="2.4.-.-" evidence="2"/>
<dbReference type="Gene3D" id="3.90.550.10">
    <property type="entry name" value="Spore Coat Polysaccharide Biosynthesis Protein SpsA, Chain A"/>
    <property type="match status" value="1"/>
</dbReference>
<dbReference type="SUPFAM" id="SSF53448">
    <property type="entry name" value="Nucleotide-diphospho-sugar transferases"/>
    <property type="match status" value="1"/>
</dbReference>
<gene>
    <name evidence="2" type="ORF">OIU80_03085</name>
</gene>
<proteinExistence type="predicted"/>
<dbReference type="EMBL" id="JAOZEV010000002">
    <property type="protein sequence ID" value="MCV9931253.1"/>
    <property type="molecule type" value="Genomic_DNA"/>
</dbReference>
<dbReference type="AlphaFoldDB" id="A0A9X2ZP43"/>
<keyword evidence="2" id="KW-0808">Transferase</keyword>
<dbReference type="InterPro" id="IPR001173">
    <property type="entry name" value="Glyco_trans_2-like"/>
</dbReference>